<organism evidence="2 3">
    <name type="scientific">Nicrophorus vespilloides</name>
    <name type="common">Boreal carrion beetle</name>
    <dbReference type="NCBI Taxonomy" id="110193"/>
    <lineage>
        <taxon>Eukaryota</taxon>
        <taxon>Metazoa</taxon>
        <taxon>Ecdysozoa</taxon>
        <taxon>Arthropoda</taxon>
        <taxon>Hexapoda</taxon>
        <taxon>Insecta</taxon>
        <taxon>Pterygota</taxon>
        <taxon>Neoptera</taxon>
        <taxon>Endopterygota</taxon>
        <taxon>Coleoptera</taxon>
        <taxon>Polyphaga</taxon>
        <taxon>Staphyliniformia</taxon>
        <taxon>Silphidae</taxon>
        <taxon>Nicrophorinae</taxon>
        <taxon>Nicrophorus</taxon>
    </lineage>
</organism>
<proteinExistence type="predicted"/>
<feature type="region of interest" description="Disordered" evidence="1">
    <location>
        <begin position="76"/>
        <end position="126"/>
    </location>
</feature>
<evidence type="ECO:0000256" key="1">
    <source>
        <dbReference type="SAM" id="MobiDB-lite"/>
    </source>
</evidence>
<accession>A0ABM1MCI2</accession>
<reference evidence="3" key="1">
    <citation type="submission" date="2025-08" db="UniProtKB">
        <authorList>
            <consortium name="RefSeq"/>
        </authorList>
    </citation>
    <scope>IDENTIFICATION</scope>
    <source>
        <tissue evidence="3">Whole Larva</tissue>
    </source>
</reference>
<dbReference type="RefSeq" id="XP_017772282.1">
    <property type="nucleotide sequence ID" value="XM_017916793.1"/>
</dbReference>
<dbReference type="GeneID" id="108559493"/>
<evidence type="ECO:0000313" key="2">
    <source>
        <dbReference type="Proteomes" id="UP000695000"/>
    </source>
</evidence>
<feature type="compositionally biased region" description="Basic and acidic residues" evidence="1">
    <location>
        <begin position="115"/>
        <end position="126"/>
    </location>
</feature>
<keyword evidence="2" id="KW-1185">Reference proteome</keyword>
<sequence length="126" mass="14702">MGWSVVSRMDELCARAHMHPPPPLFESTPQNCLFRNPVSTLIADITNLLSRPTQLHREEHSSRLRQFLTRGFRGSSINKKKNMVKKGEQQQQQKRRYTVGRVHRTGFGESPNRLTDQEFEKSQEVR</sequence>
<feature type="compositionally biased region" description="Basic residues" evidence="1">
    <location>
        <begin position="93"/>
        <end position="104"/>
    </location>
</feature>
<protein>
    <submittedName>
        <fullName evidence="3">Uncharacterized protein LOC108559493</fullName>
    </submittedName>
</protein>
<evidence type="ECO:0000313" key="3">
    <source>
        <dbReference type="RefSeq" id="XP_017772282.1"/>
    </source>
</evidence>
<dbReference type="Proteomes" id="UP000695000">
    <property type="component" value="Unplaced"/>
</dbReference>
<name>A0ABM1MCI2_NICVS</name>
<gene>
    <name evidence="3" type="primary">LOC108559493</name>
</gene>